<keyword evidence="1" id="KW-0175">Coiled coil</keyword>
<feature type="domain" description="Mce/MlaD" evidence="3">
    <location>
        <begin position="39"/>
        <end position="116"/>
    </location>
</feature>
<keyword evidence="5" id="KW-1185">Reference proteome</keyword>
<dbReference type="EMBL" id="QNRQ01000005">
    <property type="protein sequence ID" value="RBP39508.1"/>
    <property type="molecule type" value="Genomic_DNA"/>
</dbReference>
<comment type="caution">
    <text evidence="4">The sequence shown here is derived from an EMBL/GenBank/DDBJ whole genome shotgun (WGS) entry which is preliminary data.</text>
</comment>
<keyword evidence="2" id="KW-1133">Transmembrane helix</keyword>
<dbReference type="PANTHER" id="PTHR36698:SF2">
    <property type="entry name" value="MCE_MLAD DOMAIN-CONTAINING PROTEIN"/>
    <property type="match status" value="1"/>
</dbReference>
<name>A0A366HC57_9BURK</name>
<sequence>MEPRAHHVLIGLFTVAIVCAALLFALWLGKSYKDVELRYYTVIFNETVRGLSRGSAVQYSGIKVGDITDLSLDPQDPRKVRAHIRVEGNIPITQDTKAKLALTGITGTSVIELSGGTPGSPPLVGQNGKEPVIVATPSSLAQLLANGDNLMANLSELIINAKAFLSAENAQRLGKTLESLQEVANAMAGEKDNVDAMLKTLATASQQATTALRQATELMRNTDNLVKNQGARTLDSAQQAMASLEEASSNINEILRKNKSAINGGMQGLNEIGPTLQELRNTLASMRNVTRRLEENPTNYLLGREKMQEFQP</sequence>
<dbReference type="Proteomes" id="UP000253628">
    <property type="component" value="Unassembled WGS sequence"/>
</dbReference>
<proteinExistence type="predicted"/>
<reference evidence="4 5" key="1">
    <citation type="submission" date="2018-06" db="EMBL/GenBank/DDBJ databases">
        <title>Genomic Encyclopedia of Type Strains, Phase IV (KMG-IV): sequencing the most valuable type-strain genomes for metagenomic binning, comparative biology and taxonomic classification.</title>
        <authorList>
            <person name="Goeker M."/>
        </authorList>
    </citation>
    <scope>NUCLEOTIDE SEQUENCE [LARGE SCALE GENOMIC DNA]</scope>
    <source>
        <strain evidence="4 5">DSM 25520</strain>
    </source>
</reference>
<gene>
    <name evidence="4" type="ORF">DFR37_105304</name>
</gene>
<keyword evidence="2" id="KW-0472">Membrane</keyword>
<dbReference type="OrthoDB" id="5294672at2"/>
<organism evidence="4 5">
    <name type="scientific">Eoetvoesiella caeni</name>
    <dbReference type="NCBI Taxonomy" id="645616"/>
    <lineage>
        <taxon>Bacteria</taxon>
        <taxon>Pseudomonadati</taxon>
        <taxon>Pseudomonadota</taxon>
        <taxon>Betaproteobacteria</taxon>
        <taxon>Burkholderiales</taxon>
        <taxon>Alcaligenaceae</taxon>
        <taxon>Eoetvoesiella</taxon>
    </lineage>
</organism>
<keyword evidence="2" id="KW-0812">Transmembrane</keyword>
<evidence type="ECO:0000313" key="4">
    <source>
        <dbReference type="EMBL" id="RBP39508.1"/>
    </source>
</evidence>
<evidence type="ECO:0000256" key="2">
    <source>
        <dbReference type="SAM" id="Phobius"/>
    </source>
</evidence>
<evidence type="ECO:0000256" key="1">
    <source>
        <dbReference type="SAM" id="Coils"/>
    </source>
</evidence>
<dbReference type="RefSeq" id="WP_113933448.1">
    <property type="nucleotide sequence ID" value="NZ_JACCEU010000003.1"/>
</dbReference>
<feature type="transmembrane region" description="Helical" evidence="2">
    <location>
        <begin position="6"/>
        <end position="28"/>
    </location>
</feature>
<evidence type="ECO:0000313" key="5">
    <source>
        <dbReference type="Proteomes" id="UP000253628"/>
    </source>
</evidence>
<evidence type="ECO:0000259" key="3">
    <source>
        <dbReference type="Pfam" id="PF02470"/>
    </source>
</evidence>
<accession>A0A366HC57</accession>
<protein>
    <submittedName>
        <fullName evidence="4">Phospholipid/cholesterol/gamma-HCH transport system substrate-binding protein</fullName>
    </submittedName>
</protein>
<feature type="coiled-coil region" evidence="1">
    <location>
        <begin position="227"/>
        <end position="296"/>
    </location>
</feature>
<dbReference type="Pfam" id="PF02470">
    <property type="entry name" value="MlaD"/>
    <property type="match status" value="1"/>
</dbReference>
<dbReference type="AlphaFoldDB" id="A0A366HC57"/>
<dbReference type="InterPro" id="IPR003399">
    <property type="entry name" value="Mce/MlaD"/>
</dbReference>
<dbReference type="PANTHER" id="PTHR36698">
    <property type="entry name" value="BLL5892 PROTEIN"/>
    <property type="match status" value="1"/>
</dbReference>